<organism evidence="2 3">
    <name type="scientific">Streptomyces longisporoflavus</name>
    <dbReference type="NCBI Taxonomy" id="28044"/>
    <lineage>
        <taxon>Bacteria</taxon>
        <taxon>Bacillati</taxon>
        <taxon>Actinomycetota</taxon>
        <taxon>Actinomycetes</taxon>
        <taxon>Kitasatosporales</taxon>
        <taxon>Streptomycetaceae</taxon>
        <taxon>Streptomyces</taxon>
    </lineage>
</organism>
<comment type="caution">
    <text evidence="2">The sequence shown here is derived from an EMBL/GenBank/DDBJ whole genome shotgun (WGS) entry which is preliminary data.</text>
</comment>
<dbReference type="CDD" id="cd02142">
    <property type="entry name" value="McbC_SagB-like_oxidoreductase"/>
    <property type="match status" value="1"/>
</dbReference>
<dbReference type="EMBL" id="JBIRGQ010000003">
    <property type="protein sequence ID" value="MFH8546894.1"/>
    <property type="molecule type" value="Genomic_DNA"/>
</dbReference>
<dbReference type="Pfam" id="PF00881">
    <property type="entry name" value="Nitroreductase"/>
    <property type="match status" value="1"/>
</dbReference>
<dbReference type="SUPFAM" id="SSF55469">
    <property type="entry name" value="FMN-dependent nitroreductase-like"/>
    <property type="match status" value="1"/>
</dbReference>
<gene>
    <name evidence="2" type="ORF">ACH4F9_17990</name>
</gene>
<accession>A0ABW7QRR3</accession>
<evidence type="ECO:0000313" key="2">
    <source>
        <dbReference type="EMBL" id="MFH8546894.1"/>
    </source>
</evidence>
<keyword evidence="3" id="KW-1185">Reference proteome</keyword>
<name>A0ABW7QRR3_9ACTN</name>
<proteinExistence type="predicted"/>
<protein>
    <submittedName>
        <fullName evidence="2">SagB/ThcOx family dehydrogenase</fullName>
    </submittedName>
</protein>
<dbReference type="RefSeq" id="WP_397712683.1">
    <property type="nucleotide sequence ID" value="NZ_JBIRGN010000003.1"/>
</dbReference>
<dbReference type="PANTHER" id="PTHR43745">
    <property type="entry name" value="NITROREDUCTASE MJ1384-RELATED"/>
    <property type="match status" value="1"/>
</dbReference>
<feature type="domain" description="Nitroreductase" evidence="1">
    <location>
        <begin position="225"/>
        <end position="373"/>
    </location>
</feature>
<dbReference type="Proteomes" id="UP001610818">
    <property type="component" value="Unassembled WGS sequence"/>
</dbReference>
<dbReference type="Gene3D" id="3.40.109.10">
    <property type="entry name" value="NADH Oxidase"/>
    <property type="match status" value="1"/>
</dbReference>
<evidence type="ECO:0000313" key="3">
    <source>
        <dbReference type="Proteomes" id="UP001610818"/>
    </source>
</evidence>
<dbReference type="InterPro" id="IPR052544">
    <property type="entry name" value="Bacteriocin_Proc_Enz"/>
</dbReference>
<evidence type="ECO:0000259" key="1">
    <source>
        <dbReference type="Pfam" id="PF00881"/>
    </source>
</evidence>
<dbReference type="PANTHER" id="PTHR43745:SF2">
    <property type="entry name" value="NITROREDUCTASE MJ1384-RELATED"/>
    <property type="match status" value="1"/>
</dbReference>
<dbReference type="InterPro" id="IPR000415">
    <property type="entry name" value="Nitroreductase-like"/>
</dbReference>
<reference evidence="2 3" key="1">
    <citation type="submission" date="2024-10" db="EMBL/GenBank/DDBJ databases">
        <title>The Natural Products Discovery Center: Release of the First 8490 Sequenced Strains for Exploring Actinobacteria Biosynthetic Diversity.</title>
        <authorList>
            <person name="Kalkreuter E."/>
            <person name="Kautsar S.A."/>
            <person name="Yang D."/>
            <person name="Bader C.D."/>
            <person name="Teijaro C.N."/>
            <person name="Fluegel L."/>
            <person name="Davis C.M."/>
            <person name="Simpson J.R."/>
            <person name="Lauterbach L."/>
            <person name="Steele A.D."/>
            <person name="Gui C."/>
            <person name="Meng S."/>
            <person name="Li G."/>
            <person name="Viehrig K."/>
            <person name="Ye F."/>
            <person name="Su P."/>
            <person name="Kiefer A.F."/>
            <person name="Nichols A."/>
            <person name="Cepeda A.J."/>
            <person name="Yan W."/>
            <person name="Fan B."/>
            <person name="Jiang Y."/>
            <person name="Adhikari A."/>
            <person name="Zheng C.-J."/>
            <person name="Schuster L."/>
            <person name="Cowan T.M."/>
            <person name="Smanski M.J."/>
            <person name="Chevrette M.G."/>
            <person name="De Carvalho L.P.S."/>
            <person name="Shen B."/>
        </authorList>
    </citation>
    <scope>NUCLEOTIDE SEQUENCE [LARGE SCALE GENOMIC DNA]</scope>
    <source>
        <strain evidence="2 3">NPDC017990</strain>
    </source>
</reference>
<dbReference type="InterPro" id="IPR029479">
    <property type="entry name" value="Nitroreductase"/>
</dbReference>
<sequence>MHTADLKTDGRYRLSPAVRLLPPDSFGNRQWLAVDLVAKRRLAIGRHAVALCVLAAGPTTLADAVHAVADYADAGREELAKTFRTLLDQEILVAAEPSEQSRWVDELLARWRAYGWAEAADHHLMTFDYPFHDYSADGWTQDRTLMRAYRDAEFDGGRYKTADRGPEAAGGLRAPRVTDILPTLNAGLDELSGPPRRARTLDADALLRLMSTVFGVLESKGGGPGTAPFIRRTSPSGGARHPSEGYVCVFDVPGLEAGWYHYSCGDDALCKVADPDTERSGRALFGALRAPFPVRAVLVMTSVFARNMYRYREPRTFRTLFMDVGHLLTTAEIVGRATGISVFGQHGIDDAYVGDVLRLAPDEEAPLLSVALGDGCPPPGSPSSERP</sequence>